<dbReference type="EMBL" id="GL377316">
    <property type="protein sequence ID" value="EFI91588.1"/>
    <property type="molecule type" value="Genomic_DNA"/>
</dbReference>
<evidence type="ECO:0000313" key="3">
    <source>
        <dbReference type="Proteomes" id="UP000007431"/>
    </source>
</evidence>
<feature type="chain" id="PRO_5003121017" description="SMP-30/Gluconolactonase/LRE-like region domain-containing protein" evidence="1">
    <location>
        <begin position="20"/>
        <end position="341"/>
    </location>
</feature>
<feature type="signal peptide" evidence="1">
    <location>
        <begin position="1"/>
        <end position="19"/>
    </location>
</feature>
<dbReference type="InterPro" id="IPR052998">
    <property type="entry name" value="Hetero-Diels-Alderase-like"/>
</dbReference>
<accession>D8QKE9</accession>
<dbReference type="Proteomes" id="UP000007431">
    <property type="component" value="Unassembled WGS sequence"/>
</dbReference>
<keyword evidence="3" id="KW-1185">Reference proteome</keyword>
<dbReference type="AlphaFoldDB" id="D8QKE9"/>
<dbReference type="SUPFAM" id="SSF63829">
    <property type="entry name" value="Calcium-dependent phosphotriesterase"/>
    <property type="match status" value="1"/>
</dbReference>
<protein>
    <recommendedName>
        <fullName evidence="4">SMP-30/Gluconolactonase/LRE-like region domain-containing protein</fullName>
    </recommendedName>
</protein>
<dbReference type="InterPro" id="IPR011042">
    <property type="entry name" value="6-blade_b-propeller_TolB-like"/>
</dbReference>
<sequence length="341" mass="36468">MFNRIQIAVLFGIASFAIYKAPSLLNQGQSTTPTVHEVYAFPVNTSVENLAVRRSGEVLATVDSAPELWHIKPFSSEKPTLVHDFPGYESLLGIVEVEDDQFYVAAGNFSVFTLASAKGSYAIFHVDMAPFRASHGTVQTPAVIKKVTDVPEGELLNGLGLFSREKGLVYVADSGSGIIYLLNVRTGAYWPAIHDALSVKGDPYPYYPAANGVRYDARGRAVYFTNVAQAVFARVPVFANGSANGAAEVVASGELYDDFVLDEEANALVAVFGSSDVIRIDGRTGESTVIAGSTNSTDLQAATAVAWGRTKRDNRNLYVSRNGGVVGFPTPVGGAVMRIDL</sequence>
<dbReference type="VEuPathDB" id="FungiDB:SCHCODRAFT_02645042"/>
<dbReference type="OMA" id="VGEYLHY"/>
<keyword evidence="1" id="KW-0732">Signal</keyword>
<dbReference type="eggNOG" id="ENOG502S00D">
    <property type="taxonomic scope" value="Eukaryota"/>
</dbReference>
<dbReference type="InParanoid" id="D8QKE9"/>
<evidence type="ECO:0008006" key="4">
    <source>
        <dbReference type="Google" id="ProtNLM"/>
    </source>
</evidence>
<gene>
    <name evidence="2" type="ORF">SCHCODRAFT_238494</name>
</gene>
<reference evidence="2 3" key="1">
    <citation type="journal article" date="2010" name="Nat. Biotechnol.">
        <title>Genome sequence of the model mushroom Schizophyllum commune.</title>
        <authorList>
            <person name="Ohm R.A."/>
            <person name="de Jong J.F."/>
            <person name="Lugones L.G."/>
            <person name="Aerts A."/>
            <person name="Kothe E."/>
            <person name="Stajich J.E."/>
            <person name="de Vries R.P."/>
            <person name="Record E."/>
            <person name="Levasseur A."/>
            <person name="Baker S.E."/>
            <person name="Bartholomew K.A."/>
            <person name="Coutinho P.M."/>
            <person name="Erdmann S."/>
            <person name="Fowler T.J."/>
            <person name="Gathman A.C."/>
            <person name="Lombard V."/>
            <person name="Henrissat B."/>
            <person name="Knabe N."/>
            <person name="Kuees U."/>
            <person name="Lilly W.W."/>
            <person name="Lindquist E."/>
            <person name="Lucas S."/>
            <person name="Magnuson J.K."/>
            <person name="Piumi F."/>
            <person name="Raudaskoski M."/>
            <person name="Salamov A."/>
            <person name="Schmutz J."/>
            <person name="Schwarze F.W.M.R."/>
            <person name="vanKuyk P.A."/>
            <person name="Horton J.S."/>
            <person name="Grigoriev I.V."/>
            <person name="Woesten H.A.B."/>
        </authorList>
    </citation>
    <scope>NUCLEOTIDE SEQUENCE [LARGE SCALE GENOMIC DNA]</scope>
    <source>
        <strain evidence="3">H4-8 / FGSC 9210</strain>
    </source>
</reference>
<evidence type="ECO:0000256" key="1">
    <source>
        <dbReference type="SAM" id="SignalP"/>
    </source>
</evidence>
<organism evidence="3">
    <name type="scientific">Schizophyllum commune (strain H4-8 / FGSC 9210)</name>
    <name type="common">Split gill fungus</name>
    <dbReference type="NCBI Taxonomy" id="578458"/>
    <lineage>
        <taxon>Eukaryota</taxon>
        <taxon>Fungi</taxon>
        <taxon>Dikarya</taxon>
        <taxon>Basidiomycota</taxon>
        <taxon>Agaricomycotina</taxon>
        <taxon>Agaricomycetes</taxon>
        <taxon>Agaricomycetidae</taxon>
        <taxon>Agaricales</taxon>
        <taxon>Schizophyllaceae</taxon>
        <taxon>Schizophyllum</taxon>
    </lineage>
</organism>
<dbReference type="PANTHER" id="PTHR42060:SF1">
    <property type="entry name" value="NHL REPEAT-CONTAINING PROTEIN"/>
    <property type="match status" value="1"/>
</dbReference>
<dbReference type="Gene3D" id="2.120.10.30">
    <property type="entry name" value="TolB, C-terminal domain"/>
    <property type="match status" value="1"/>
</dbReference>
<evidence type="ECO:0000313" key="2">
    <source>
        <dbReference type="EMBL" id="EFI91588.1"/>
    </source>
</evidence>
<proteinExistence type="predicted"/>
<name>D8QKE9_SCHCM</name>
<dbReference type="HOGENOM" id="CLU_052989_0_1_1"/>
<dbReference type="PANTHER" id="PTHR42060">
    <property type="entry name" value="NHL REPEAT-CONTAINING PROTEIN-RELATED"/>
    <property type="match status" value="1"/>
</dbReference>